<dbReference type="InterPro" id="IPR035986">
    <property type="entry name" value="PKD_dom_sf"/>
</dbReference>
<dbReference type="Gene3D" id="2.60.40.10">
    <property type="entry name" value="Immunoglobulins"/>
    <property type="match status" value="1"/>
</dbReference>
<evidence type="ECO:0000259" key="1">
    <source>
        <dbReference type="PROSITE" id="PS50093"/>
    </source>
</evidence>
<dbReference type="InterPro" id="IPR039448">
    <property type="entry name" value="Beta_helix"/>
</dbReference>
<sequence length="840" mass="85052">MAAPAHAATTQVYVDNNPAKCSDSGAGTATQPFCTIAAGLAAVGPGMQLNIYGQFAEHLTIAKSGTPEQPITIYANGGVLTGANAGLTIDGQHDIVVRNLAINGSSAATGAAVALTNSTRITLDSTTVVGTVWAYGYRLTGVTDSSLLRVSAYAGGTGIAVDSTSARDIIEPWLLSSTQAGSAAGVSVLGSQITVRNTYAIRTFYGAQIDVGPGATDTVVVNNRIPDAKRGVGIRVKDATGTVITNNTVAGCLAAIRVEGNATGTSVQNNVVRAPASGGCDPAEADAEIGVYGAAVGSTTVDYNSLAKVFTRPYAWGTFIRTLADFQAASGQGAHDRTFTTTDDPAVVDSANSAAPGAPDTDANGATRVDNEYIANSGAGPIDYADRGAEEYTQVPTARLTVTTRRADLQVTADASASTLAGAPATYEFTFGDGTTVTQSTPVATHTYARGGIWNVTVKVAGVSTAQASASFLNGVYQPVDVGTARVLDTRSKIGVTTTTPLAARQTLTLPILGRNGVPAADVHSVALNVTVLSGTAAGSLTVYGGGTSGAPNIHWVAGRVVANLVTVPVTDGKVVFTNNSSGTVHVVADLAGYYTYNAGSLFTATNPVRVLNTATKTGVSTTTPIAPKGTLTFQLAGVGGVPASDVAAVVLNVTAFAGTSTGSLNITPNGKPLLPVNALSWVAGASTPNLVIVPMTNGKINFYNGSTGTVHVVADVFGYFSASSNNVFVTEQPTSVLNTTVAGKATVAANVSGVLRDEYAVRAVVLNTTVSAGASDGWLTVHPNDAAVPGTSNLNWVTGETVGNSIIVRTGNRIVNFVNGSSGKVTVRADAVGYFVNGV</sequence>
<feature type="domain" description="PKD" evidence="1">
    <location>
        <begin position="421"/>
        <end position="471"/>
    </location>
</feature>
<dbReference type="InterPro" id="IPR022409">
    <property type="entry name" value="PKD/Chitinase_dom"/>
</dbReference>
<dbReference type="CDD" id="cd00146">
    <property type="entry name" value="PKD"/>
    <property type="match status" value="1"/>
</dbReference>
<proteinExistence type="predicted"/>
<dbReference type="EMBL" id="BAAALT010000009">
    <property type="protein sequence ID" value="GAA1786643.1"/>
    <property type="molecule type" value="Genomic_DNA"/>
</dbReference>
<gene>
    <name evidence="2" type="ORF">GCM10009682_06030</name>
</gene>
<reference evidence="2 3" key="1">
    <citation type="journal article" date="2019" name="Int. J. Syst. Evol. Microbiol.">
        <title>The Global Catalogue of Microorganisms (GCM) 10K type strain sequencing project: providing services to taxonomists for standard genome sequencing and annotation.</title>
        <authorList>
            <consortium name="The Broad Institute Genomics Platform"/>
            <consortium name="The Broad Institute Genome Sequencing Center for Infectious Disease"/>
            <person name="Wu L."/>
            <person name="Ma J."/>
        </authorList>
    </citation>
    <scope>NUCLEOTIDE SEQUENCE [LARGE SCALE GENOMIC DNA]</scope>
    <source>
        <strain evidence="2 3">JCM 13250</strain>
    </source>
</reference>
<dbReference type="Gene3D" id="2.160.20.10">
    <property type="entry name" value="Single-stranded right-handed beta-helix, Pectin lyase-like"/>
    <property type="match status" value="1"/>
</dbReference>
<keyword evidence="3" id="KW-1185">Reference proteome</keyword>
<dbReference type="SUPFAM" id="SSF49299">
    <property type="entry name" value="PKD domain"/>
    <property type="match status" value="1"/>
</dbReference>
<dbReference type="PROSITE" id="PS50093">
    <property type="entry name" value="PKD"/>
    <property type="match status" value="1"/>
</dbReference>
<dbReference type="Proteomes" id="UP001500218">
    <property type="component" value="Unassembled WGS sequence"/>
</dbReference>
<dbReference type="InterPro" id="IPR000601">
    <property type="entry name" value="PKD_dom"/>
</dbReference>
<dbReference type="Pfam" id="PF13229">
    <property type="entry name" value="Beta_helix"/>
    <property type="match status" value="1"/>
</dbReference>
<dbReference type="Pfam" id="PF18911">
    <property type="entry name" value="PKD_4"/>
    <property type="match status" value="1"/>
</dbReference>
<organism evidence="2 3">
    <name type="scientific">Luedemannella flava</name>
    <dbReference type="NCBI Taxonomy" id="349316"/>
    <lineage>
        <taxon>Bacteria</taxon>
        <taxon>Bacillati</taxon>
        <taxon>Actinomycetota</taxon>
        <taxon>Actinomycetes</taxon>
        <taxon>Micromonosporales</taxon>
        <taxon>Micromonosporaceae</taxon>
        <taxon>Luedemannella</taxon>
    </lineage>
</organism>
<dbReference type="InterPro" id="IPR012334">
    <property type="entry name" value="Pectin_lyas_fold"/>
</dbReference>
<dbReference type="SMART" id="SM00089">
    <property type="entry name" value="PKD"/>
    <property type="match status" value="1"/>
</dbReference>
<comment type="caution">
    <text evidence="2">The sequence shown here is derived from an EMBL/GenBank/DDBJ whole genome shotgun (WGS) entry which is preliminary data.</text>
</comment>
<dbReference type="InterPro" id="IPR013783">
    <property type="entry name" value="Ig-like_fold"/>
</dbReference>
<evidence type="ECO:0000313" key="2">
    <source>
        <dbReference type="EMBL" id="GAA1786643.1"/>
    </source>
</evidence>
<name>A0ABN2LFM4_9ACTN</name>
<dbReference type="SUPFAM" id="SSF51126">
    <property type="entry name" value="Pectin lyase-like"/>
    <property type="match status" value="1"/>
</dbReference>
<dbReference type="InterPro" id="IPR011050">
    <property type="entry name" value="Pectin_lyase_fold/virulence"/>
</dbReference>
<protein>
    <recommendedName>
        <fullName evidence="1">PKD domain-containing protein</fullName>
    </recommendedName>
</protein>
<evidence type="ECO:0000313" key="3">
    <source>
        <dbReference type="Proteomes" id="UP001500218"/>
    </source>
</evidence>
<accession>A0ABN2LFM4</accession>